<evidence type="ECO:0000313" key="8">
    <source>
        <dbReference type="Proteomes" id="UP000324781"/>
    </source>
</evidence>
<dbReference type="PANTHER" id="PTHR30627">
    <property type="entry name" value="PEPTIDOGLYCAN D,D-TRANSPEPTIDASE"/>
    <property type="match status" value="1"/>
</dbReference>
<feature type="transmembrane region" description="Helical" evidence="4">
    <location>
        <begin position="7"/>
        <end position="25"/>
    </location>
</feature>
<dbReference type="Gene3D" id="3.90.1310.10">
    <property type="entry name" value="Penicillin-binding protein 2a (Domain 2)"/>
    <property type="match status" value="1"/>
</dbReference>
<dbReference type="SUPFAM" id="SSF56601">
    <property type="entry name" value="beta-lactamase/transpeptidase-like"/>
    <property type="match status" value="1"/>
</dbReference>
<accession>A0A1M6FLC6</accession>
<dbReference type="Proteomes" id="UP000324781">
    <property type="component" value="Unassembled WGS sequence"/>
</dbReference>
<dbReference type="GO" id="GO:0005886">
    <property type="term" value="C:plasma membrane"/>
    <property type="evidence" value="ECO:0007669"/>
    <property type="project" value="TreeGrafter"/>
</dbReference>
<dbReference type="GO" id="GO:0008658">
    <property type="term" value="F:penicillin binding"/>
    <property type="evidence" value="ECO:0007669"/>
    <property type="project" value="InterPro"/>
</dbReference>
<reference evidence="7 8" key="1">
    <citation type="submission" date="2016-11" db="EMBL/GenBank/DDBJ databases">
        <authorList>
            <person name="Varghese N."/>
            <person name="Submissions S."/>
        </authorList>
    </citation>
    <scope>NUCLEOTIDE SEQUENCE [LARGE SCALE GENOMIC DNA]</scope>
    <source>
        <strain evidence="7 8">DSM 19027</strain>
    </source>
</reference>
<dbReference type="SUPFAM" id="SSF56519">
    <property type="entry name" value="Penicillin binding protein dimerisation domain"/>
    <property type="match status" value="1"/>
</dbReference>
<dbReference type="Gene3D" id="3.40.710.10">
    <property type="entry name" value="DD-peptidase/beta-lactamase superfamily"/>
    <property type="match status" value="1"/>
</dbReference>
<evidence type="ECO:0000256" key="2">
    <source>
        <dbReference type="ARBA" id="ARBA00007171"/>
    </source>
</evidence>
<dbReference type="EMBL" id="FQZP01000018">
    <property type="protein sequence ID" value="SHI98518.1"/>
    <property type="molecule type" value="Genomic_DNA"/>
</dbReference>
<dbReference type="AlphaFoldDB" id="A0A1M6FLC6"/>
<evidence type="ECO:0000256" key="3">
    <source>
        <dbReference type="ARBA" id="ARBA00023136"/>
    </source>
</evidence>
<keyword evidence="4" id="KW-1133">Transmembrane helix</keyword>
<evidence type="ECO:0000259" key="6">
    <source>
        <dbReference type="Pfam" id="PF03717"/>
    </source>
</evidence>
<feature type="domain" description="Penicillin-binding protein transpeptidase" evidence="5">
    <location>
        <begin position="232"/>
        <end position="542"/>
    </location>
</feature>
<name>A0A1M6FLC6_9FIRM</name>
<evidence type="ECO:0000259" key="5">
    <source>
        <dbReference type="Pfam" id="PF00905"/>
    </source>
</evidence>
<protein>
    <submittedName>
        <fullName evidence="7">Penicillin-binding protein 2</fullName>
    </submittedName>
</protein>
<evidence type="ECO:0000256" key="4">
    <source>
        <dbReference type="SAM" id="Phobius"/>
    </source>
</evidence>
<evidence type="ECO:0000256" key="1">
    <source>
        <dbReference type="ARBA" id="ARBA00004370"/>
    </source>
</evidence>
<keyword evidence="8" id="KW-1185">Reference proteome</keyword>
<keyword evidence="4" id="KW-0812">Transmembrane</keyword>
<dbReference type="Pfam" id="PF03717">
    <property type="entry name" value="PBP_dimer"/>
    <property type="match status" value="1"/>
</dbReference>
<dbReference type="RefSeq" id="WP_188118413.1">
    <property type="nucleotide sequence ID" value="NZ_DAONMB010000059.1"/>
</dbReference>
<evidence type="ECO:0000313" key="7">
    <source>
        <dbReference type="EMBL" id="SHI98518.1"/>
    </source>
</evidence>
<dbReference type="InterPro" id="IPR005311">
    <property type="entry name" value="PBP_dimer"/>
</dbReference>
<dbReference type="Pfam" id="PF00905">
    <property type="entry name" value="Transpeptidase"/>
    <property type="match status" value="1"/>
</dbReference>
<comment type="similarity">
    <text evidence="2">Belongs to the transpeptidase family.</text>
</comment>
<dbReference type="InterPro" id="IPR012338">
    <property type="entry name" value="Beta-lactam/transpept-like"/>
</dbReference>
<dbReference type="PANTHER" id="PTHR30627:SF24">
    <property type="entry name" value="PENICILLIN-BINDING PROTEIN 4B"/>
    <property type="match status" value="1"/>
</dbReference>
<organism evidence="7 8">
    <name type="scientific">Thermoclostridium caenicola</name>
    <dbReference type="NCBI Taxonomy" id="659425"/>
    <lineage>
        <taxon>Bacteria</taxon>
        <taxon>Bacillati</taxon>
        <taxon>Bacillota</taxon>
        <taxon>Clostridia</taxon>
        <taxon>Eubacteriales</taxon>
        <taxon>Oscillospiraceae</taxon>
        <taxon>Thermoclostridium</taxon>
    </lineage>
</organism>
<gene>
    <name evidence="7" type="ORF">SAMN05444373_101810</name>
</gene>
<dbReference type="InterPro" id="IPR050515">
    <property type="entry name" value="Beta-lactam/transpept"/>
</dbReference>
<comment type="subcellular location">
    <subcellularLocation>
        <location evidence="1">Membrane</location>
    </subcellularLocation>
</comment>
<sequence length="550" mass="59878">MKSRISFIRYLYFILMMLLVFRVFSIQAVRGEEYSEAAAVQRWRHVRIYTERGDVLDRNGIRFTNRRKQFLAVIQPKELLKDASGLSRASGLLDVPVHDLESAVSKSFLPSAVRVAEERAAAIRDAAVPGLSIVEVPVRSSEETLAVHLIGYVDEKGETGLSGIEKAYQDTLKKGGGVFAGVLADAGNTAMEQFGYRIWDTTGIQKLNIKTTLDYHMQEIVEEAMDRMVERGAVVIVDILNGDILAIASRPNFNPARISTALNDPAQPLFNRALGEYTPGSIFKIVTAAAALEKGISPDTTFDCPGYAMLGNLMMKCWSYDSGGHGTLDMAQAFAQSCNTYFIALGQEVGRNDIIAMAEKLGLGKRTGLYLQGIDEPYGLLPNTMGYASAAEVANISIGQGDLLISPVQAANLVSVIANGGILNRLSLIDCIVNDRGERIRNIKSPAWERVIDKRTAETLQGMMMMTVEDGTGRLANIQGFGGSAGKTGSAETGWIRDQRDVLHAWFVGYFPVSNPRYAMCVFIEDGTSGGKSAAPVFAEISARILDLGY</sequence>
<dbReference type="GO" id="GO:0071972">
    <property type="term" value="F:peptidoglycan L,D-transpeptidase activity"/>
    <property type="evidence" value="ECO:0007669"/>
    <property type="project" value="TreeGrafter"/>
</dbReference>
<dbReference type="InterPro" id="IPR001460">
    <property type="entry name" value="PCN-bd_Tpept"/>
</dbReference>
<feature type="domain" description="Penicillin-binding protein dimerisation" evidence="6">
    <location>
        <begin position="48"/>
        <end position="172"/>
    </location>
</feature>
<dbReference type="InterPro" id="IPR036138">
    <property type="entry name" value="PBP_dimer_sf"/>
</dbReference>
<proteinExistence type="inferred from homology"/>
<dbReference type="GO" id="GO:0071555">
    <property type="term" value="P:cell wall organization"/>
    <property type="evidence" value="ECO:0007669"/>
    <property type="project" value="TreeGrafter"/>
</dbReference>
<keyword evidence="3 4" id="KW-0472">Membrane</keyword>